<dbReference type="CDD" id="cd00161">
    <property type="entry name" value="beta-trefoil_Ricin-like"/>
    <property type="match status" value="1"/>
</dbReference>
<accession>A0A9Q8PMC1</accession>
<dbReference type="EMBL" id="CP090175">
    <property type="protein sequence ID" value="UJO25259.1"/>
    <property type="molecule type" value="Genomic_DNA"/>
</dbReference>
<dbReference type="GeneID" id="71993949"/>
<feature type="compositionally biased region" description="Basic and acidic residues" evidence="1">
    <location>
        <begin position="219"/>
        <end position="296"/>
    </location>
</feature>
<feature type="region of interest" description="Disordered" evidence="1">
    <location>
        <begin position="322"/>
        <end position="370"/>
    </location>
</feature>
<name>A0A9Q8PMC1_PASFU</name>
<dbReference type="RefSeq" id="XP_047769625.1">
    <property type="nucleotide sequence ID" value="XM_047913219.1"/>
</dbReference>
<evidence type="ECO:0000256" key="1">
    <source>
        <dbReference type="SAM" id="MobiDB-lite"/>
    </source>
</evidence>
<protein>
    <submittedName>
        <fullName evidence="2">Uncharacterized protein</fullName>
    </submittedName>
</protein>
<feature type="region of interest" description="Disordered" evidence="1">
    <location>
        <begin position="198"/>
        <end position="305"/>
    </location>
</feature>
<dbReference type="SUPFAM" id="SSF50370">
    <property type="entry name" value="Ricin B-like lectins"/>
    <property type="match status" value="1"/>
</dbReference>
<dbReference type="Gene3D" id="2.80.10.50">
    <property type="match status" value="1"/>
</dbReference>
<dbReference type="KEGG" id="ffu:CLAFUR5_14071"/>
<proteinExistence type="predicted"/>
<evidence type="ECO:0000313" key="3">
    <source>
        <dbReference type="Proteomes" id="UP000756132"/>
    </source>
</evidence>
<dbReference type="OrthoDB" id="3638266at2759"/>
<sequence length="449" mass="50300">MPLDKKRSLPTLLGRVNKTPLTSVVSAVTAEGQSFEKTFPITTATASLEGTATAVSIMSQETTYFLVPASGGLCIRPQNNSVYTCNVEGKEDQQWTAEKGEGDKIAFRNATGKQYLRAKSGNNSGQVVLGQRQWWKLENSKTPGAFWIKNEDFPKSYLCNSYGRVTPNNLIYMWAPEPYWTQTMLWYIRDVESWKSQNGSSPDLAFAEGSTNPASAKASQEKEAELLEWQKRNEARQAAQDEKEMSLDAQERDQKKTQQEHDAQAKALEAKHKELEQRENAISAREEKPEKKETDASSKSSTDGESLYPRIAQLQQQLSDVQAALAQSQTKERQANERERKASEVYERLRQSKSGPAAVTDEEPHRTHTDDSVVAHRLRPLFDRADGDTFGALRDGKISGHGLQPLFERTRPTPSIALRDGSISAHRLQPFFERPVCGHCRMSHVVGEP</sequence>
<reference evidence="2" key="2">
    <citation type="journal article" date="2022" name="Microb. Genom.">
        <title>A chromosome-scale genome assembly of the tomato pathogen Cladosporium fulvum reveals a compartmentalized genome architecture and the presence of a dispensable chromosome.</title>
        <authorList>
            <person name="Zaccaron A.Z."/>
            <person name="Chen L.H."/>
            <person name="Samaras A."/>
            <person name="Stergiopoulos I."/>
        </authorList>
    </citation>
    <scope>NUCLEOTIDE SEQUENCE</scope>
    <source>
        <strain evidence="2">Race5_Kim</strain>
    </source>
</reference>
<keyword evidence="3" id="KW-1185">Reference proteome</keyword>
<dbReference type="InterPro" id="IPR035992">
    <property type="entry name" value="Ricin_B-like_lectins"/>
</dbReference>
<evidence type="ECO:0000313" key="2">
    <source>
        <dbReference type="EMBL" id="UJO25259.1"/>
    </source>
</evidence>
<gene>
    <name evidence="2" type="ORF">CLAFUR5_14071</name>
</gene>
<dbReference type="Proteomes" id="UP000756132">
    <property type="component" value="Chromosome 13"/>
</dbReference>
<feature type="compositionally biased region" description="Basic and acidic residues" evidence="1">
    <location>
        <begin position="330"/>
        <end position="350"/>
    </location>
</feature>
<organism evidence="2 3">
    <name type="scientific">Passalora fulva</name>
    <name type="common">Tomato leaf mold</name>
    <name type="synonym">Cladosporium fulvum</name>
    <dbReference type="NCBI Taxonomy" id="5499"/>
    <lineage>
        <taxon>Eukaryota</taxon>
        <taxon>Fungi</taxon>
        <taxon>Dikarya</taxon>
        <taxon>Ascomycota</taxon>
        <taxon>Pezizomycotina</taxon>
        <taxon>Dothideomycetes</taxon>
        <taxon>Dothideomycetidae</taxon>
        <taxon>Mycosphaerellales</taxon>
        <taxon>Mycosphaerellaceae</taxon>
        <taxon>Fulvia</taxon>
    </lineage>
</organism>
<reference evidence="2" key="1">
    <citation type="submission" date="2021-12" db="EMBL/GenBank/DDBJ databases">
        <authorList>
            <person name="Zaccaron A."/>
            <person name="Stergiopoulos I."/>
        </authorList>
    </citation>
    <scope>NUCLEOTIDE SEQUENCE</scope>
    <source>
        <strain evidence="2">Race5_Kim</strain>
    </source>
</reference>
<dbReference type="AlphaFoldDB" id="A0A9Q8PMC1"/>